<dbReference type="GO" id="GO:0099041">
    <property type="term" value="P:vesicle tethering to Golgi"/>
    <property type="evidence" value="ECO:0007669"/>
    <property type="project" value="TreeGrafter"/>
</dbReference>
<dbReference type="InterPro" id="IPR035969">
    <property type="entry name" value="Rab-GAP_TBC_sf"/>
</dbReference>
<protein>
    <submittedName>
        <fullName evidence="2">BVpp60b protein</fullName>
    </submittedName>
</protein>
<dbReference type="SUPFAM" id="SSF47923">
    <property type="entry name" value="Ypt/Rab-GAP domain of gyp1p"/>
    <property type="match status" value="1"/>
</dbReference>
<dbReference type="SUPFAM" id="SSF52821">
    <property type="entry name" value="Rhodanese/Cell cycle control phosphatase"/>
    <property type="match status" value="1"/>
</dbReference>
<gene>
    <name evidence="2" type="primary">bv60b</name>
</gene>
<dbReference type="GO" id="GO:0005802">
    <property type="term" value="C:trans-Golgi network"/>
    <property type="evidence" value="ECO:0007669"/>
    <property type="project" value="TreeGrafter"/>
</dbReference>
<dbReference type="InterPro" id="IPR039755">
    <property type="entry name" value="TBC1D23"/>
</dbReference>
<dbReference type="GO" id="GO:0042147">
    <property type="term" value="P:retrograde transport, endosome to Golgi"/>
    <property type="evidence" value="ECO:0007669"/>
    <property type="project" value="InterPro"/>
</dbReference>
<accession>D7FB31</accession>
<dbReference type="InterPro" id="IPR036873">
    <property type="entry name" value="Rhodanese-like_dom_sf"/>
</dbReference>
<evidence type="ECO:0000259" key="1">
    <source>
        <dbReference type="PROSITE" id="PS50086"/>
    </source>
</evidence>
<reference evidence="2" key="1">
    <citation type="submission" date="2009-08" db="EMBL/GenBank/DDBJ databases">
        <title>Identification of bracovirus particle proteins and analysis of their transcript levels at the stage of virion formation.</title>
        <authorList>
            <person name="Wetterwald C."/>
            <person name="Roth T."/>
            <person name="Kaeslin M."/>
            <person name="Anaheim M."/>
            <person name="Wespi G."/>
            <person name="Heller M."/>
            <person name="Meser P."/>
            <person name="Roditi I."/>
            <person name="Pfister-Wilhelm R."/>
            <person name="Bezier A."/>
            <person name="Gyapay G."/>
            <person name="Drezen J.M."/>
            <person name="Lanzrein B."/>
        </authorList>
    </citation>
    <scope>NUCLEOTIDE SEQUENCE</scope>
    <source>
        <tissue evidence="2">Ovary</tissue>
    </source>
</reference>
<evidence type="ECO:0000313" key="2">
    <source>
        <dbReference type="EMBL" id="CBA62605.1"/>
    </source>
</evidence>
<dbReference type="Gene3D" id="3.40.250.10">
    <property type="entry name" value="Rhodanese-like domain"/>
    <property type="match status" value="1"/>
</dbReference>
<name>D7FB31_9HYME</name>
<dbReference type="GO" id="GO:0005829">
    <property type="term" value="C:cytosol"/>
    <property type="evidence" value="ECO:0007669"/>
    <property type="project" value="GOC"/>
</dbReference>
<dbReference type="PANTHER" id="PTHR13297:SF5">
    <property type="entry name" value="TBC1 DOMAIN FAMILY MEMBER 23"/>
    <property type="match status" value="1"/>
</dbReference>
<dbReference type="AlphaFoldDB" id="D7FB31"/>
<dbReference type="InterPro" id="IPR000195">
    <property type="entry name" value="Rab-GAP-TBC_dom"/>
</dbReference>
<dbReference type="PANTHER" id="PTHR13297">
    <property type="entry name" value="TBC1 DOMAIN FAMILY MEMBER 23-RELATED"/>
    <property type="match status" value="1"/>
</dbReference>
<dbReference type="Gene3D" id="1.10.472.80">
    <property type="entry name" value="Ypt/Rab-GAP domain of gyp1p, domain 3"/>
    <property type="match status" value="1"/>
</dbReference>
<feature type="domain" description="Rab-GAP TBC" evidence="1">
    <location>
        <begin position="37"/>
        <end position="213"/>
    </location>
</feature>
<sequence>MAQVLDRLLFSAEDVEYRFCDPEYIKLQSDRQLTSVSTDQLSKVTPWRNFLEETTTTDDIESNDLFDLPEQSAIDQDCQMLIDDVEIPEEKKEQMLLAVRTVITVYSKSEKETYKSENGWINLLGQIIPTNDSTLDIYILFKKIRDTYVPTPRTHGFILKLLLRYHDPSFYSWINDHDITLDQCTESWFNSLFAKNCTKQVCSYIWETFTNSQDSFRIFFIALSIIILQKSNLEKMETNAKEKIKDTIRLFPNFINTQDLIEVLEHSKKFDINTPPFFREAFGPFMFGDEREPTPKWLPLLLPLSVTSMLENLRDVRLPEIVSDYFIVDCRPSNQYAGGHFSFKYKYNLDCDSLIKLSSGTYAINDIQLLIERIEEAQNVLQNKEIHICLMGSNLVTNDKCVHTVAHKLLKKNIKYVSMLYGGYETIHNTLKEQKEFDKYVIDHNEKKCIVCNPMRKKFTKQIKKSFVKSKEKLLTCVNSMDDNCEGNSEDIEYIFFEDNKNIAAKEPVERTRSTVSIESDIHGVGNPSISTKSNPSTDRDSLQHHIQFKIVSKDEWQVLPNVMKFKCKEITLDGETLPSLLLVTDTLLVHLRLIKDFEDNAYLIVKCHLFYIKRIRGNSYNKNILIIEFDTGNHNREDKPEKNLVPFDEIKYKMREKEKFTQLITAKFKELQD</sequence>
<proteinExistence type="evidence at transcript level"/>
<dbReference type="Pfam" id="PF00566">
    <property type="entry name" value="RabGAP-TBC"/>
    <property type="match status" value="1"/>
</dbReference>
<dbReference type="PROSITE" id="PS50086">
    <property type="entry name" value="TBC_RABGAP"/>
    <property type="match status" value="1"/>
</dbReference>
<dbReference type="EMBL" id="FN543438">
    <property type="protein sequence ID" value="CBA62605.1"/>
    <property type="molecule type" value="mRNA"/>
</dbReference>
<organism evidence="2">
    <name type="scientific">Chelonus inanitus</name>
    <dbReference type="NCBI Taxonomy" id="49201"/>
    <lineage>
        <taxon>Eukaryota</taxon>
        <taxon>Metazoa</taxon>
        <taxon>Ecdysozoa</taxon>
        <taxon>Arthropoda</taxon>
        <taxon>Hexapoda</taxon>
        <taxon>Insecta</taxon>
        <taxon>Pterygota</taxon>
        <taxon>Neoptera</taxon>
        <taxon>Endopterygota</taxon>
        <taxon>Hymenoptera</taxon>
        <taxon>Apocrita</taxon>
        <taxon>Ichneumonoidea</taxon>
        <taxon>Braconidae</taxon>
        <taxon>Cheloninae</taxon>
        <taxon>Chelonus</taxon>
    </lineage>
</organism>